<evidence type="ECO:0000313" key="2">
    <source>
        <dbReference type="Proteomes" id="UP001050975"/>
    </source>
</evidence>
<reference evidence="1" key="1">
    <citation type="submission" date="2019-10" db="EMBL/GenBank/DDBJ databases">
        <title>Draft genome sequece of Microseira wollei NIES-4236.</title>
        <authorList>
            <person name="Yamaguchi H."/>
            <person name="Suzuki S."/>
            <person name="Kawachi M."/>
        </authorList>
    </citation>
    <scope>NUCLEOTIDE SEQUENCE</scope>
    <source>
        <strain evidence="1">NIES-4236</strain>
    </source>
</reference>
<dbReference type="Proteomes" id="UP001050975">
    <property type="component" value="Unassembled WGS sequence"/>
</dbReference>
<dbReference type="Gene3D" id="2.150.10.10">
    <property type="entry name" value="Serralysin-like metalloprotease, C-terminal"/>
    <property type="match status" value="1"/>
</dbReference>
<evidence type="ECO:0000313" key="1">
    <source>
        <dbReference type="EMBL" id="GET41072.1"/>
    </source>
</evidence>
<name>A0AAV3XDS2_9CYAN</name>
<gene>
    <name evidence="1" type="ORF">MiSe_58840</name>
</gene>
<organism evidence="1 2">
    <name type="scientific">Microseira wollei NIES-4236</name>
    <dbReference type="NCBI Taxonomy" id="2530354"/>
    <lineage>
        <taxon>Bacteria</taxon>
        <taxon>Bacillati</taxon>
        <taxon>Cyanobacteriota</taxon>
        <taxon>Cyanophyceae</taxon>
        <taxon>Oscillatoriophycideae</taxon>
        <taxon>Aerosakkonematales</taxon>
        <taxon>Aerosakkonemataceae</taxon>
        <taxon>Microseira</taxon>
    </lineage>
</organism>
<accession>A0AAV3XDS2</accession>
<dbReference type="InterPro" id="IPR001343">
    <property type="entry name" value="Hemolysn_Ca-bd"/>
</dbReference>
<dbReference type="EMBL" id="BLAY01000108">
    <property type="protein sequence ID" value="GET41072.1"/>
    <property type="molecule type" value="Genomic_DNA"/>
</dbReference>
<dbReference type="SUPFAM" id="SSF51120">
    <property type="entry name" value="beta-Roll"/>
    <property type="match status" value="1"/>
</dbReference>
<protein>
    <submittedName>
        <fullName evidence="1">Hemolysin-type calcium-binding region</fullName>
    </submittedName>
</protein>
<keyword evidence="2" id="KW-1185">Reference proteome</keyword>
<dbReference type="Pfam" id="PF00353">
    <property type="entry name" value="HemolysinCabind"/>
    <property type="match status" value="2"/>
</dbReference>
<comment type="caution">
    <text evidence="1">The sequence shown here is derived from an EMBL/GenBank/DDBJ whole genome shotgun (WGS) entry which is preliminary data.</text>
</comment>
<sequence length="134" mass="14511">MLTIPESSKKFFHQSVELGDDYLYGMDGDDIVLGGSARDEVSGGAEKDMLFGGSNYDIIDGYGGSLFGIYPVVERYTLIGGSATNTIVLRKDTGLFIAGVDLSIASSPSVMRSLSIRTDIMSGRLPMIRSREHY</sequence>
<dbReference type="AlphaFoldDB" id="A0AAV3XDS2"/>
<dbReference type="GO" id="GO:0005509">
    <property type="term" value="F:calcium ion binding"/>
    <property type="evidence" value="ECO:0007669"/>
    <property type="project" value="InterPro"/>
</dbReference>
<dbReference type="RefSeq" id="WP_226587295.1">
    <property type="nucleotide sequence ID" value="NZ_BLAY01000108.1"/>
</dbReference>
<dbReference type="InterPro" id="IPR011049">
    <property type="entry name" value="Serralysin-like_metalloprot_C"/>
</dbReference>
<proteinExistence type="predicted"/>